<evidence type="ECO:0000313" key="2">
    <source>
        <dbReference type="EMBL" id="CEM33741.1"/>
    </source>
</evidence>
<dbReference type="Proteomes" id="UP000041254">
    <property type="component" value="Unassembled WGS sequence"/>
</dbReference>
<evidence type="ECO:0000256" key="1">
    <source>
        <dbReference type="SAM" id="MobiDB-lite"/>
    </source>
</evidence>
<gene>
    <name evidence="2" type="ORF">Vbra_18640</name>
</gene>
<sequence>MGCSQSRRKDGPQTAISQAATSTVSVDECFPSHLCLSVSEDIPDAIDICAHLTHKPLFTVHGCKHGKMSASRKARWHVKKGRGILTHAKARVAPGGSVEFVDLWEEECKGTKWGQDLPITKEEREAEANEAVLGWTADFSCCIEDVGRSIMAVPSPSTPQKAPVTPHSDISGVTPSSSPPPSPTHPPSSVATVSIVVKGIARLRNGKGQNKTEEEVAGWAIEWVKPKRAFYKLIYRGKPMPVYFRVGEARDIVKRWRCDDVVEVVIRKSRFFGCEKEVILAKPDTCGRSEDCERDGIWKTLVANVLVEYQGQHLVGELVRPSLRRWCVSHSAVAYFLSRKANWDLSSTSRGSASTIATPPGNAMPLMPHPPTPTTVCLSSPLSHRTLALRRGISTQSTVVSSVHHPPHRSLTRTNTMSSATSSGPPAPQNNNEGDAGVPHIDTAATEVRPSDSKGSVHFRAQNSLIPTNSEDEAAKSEPDEHDETHGLMARAPKASSSLLQRRQTGGRALQRRQTGGRELGRAVAPRSNVKEVPGVLTQPASPACRGSSPSSGDGASRPATALLPRAYSMCQSPPPPPRNVILHARGLNLFGRIMEEEEQEHEQEERGDEASSQASPQPSSQPASPEPCGSRPIEPIITRIGSGNIAIGPARHLVLPGIVKRARV</sequence>
<reference evidence="2 3" key="1">
    <citation type="submission" date="2014-11" db="EMBL/GenBank/DDBJ databases">
        <authorList>
            <person name="Zhu J."/>
            <person name="Qi W."/>
            <person name="Song R."/>
        </authorList>
    </citation>
    <scope>NUCLEOTIDE SEQUENCE [LARGE SCALE GENOMIC DNA]</scope>
</reference>
<feature type="region of interest" description="Disordered" evidence="1">
    <location>
        <begin position="153"/>
        <end position="189"/>
    </location>
</feature>
<protein>
    <submittedName>
        <fullName evidence="2">Uncharacterized protein</fullName>
    </submittedName>
</protein>
<dbReference type="EMBL" id="CDMY01000791">
    <property type="protein sequence ID" value="CEM33741.1"/>
    <property type="molecule type" value="Genomic_DNA"/>
</dbReference>
<dbReference type="VEuPathDB" id="CryptoDB:Vbra_18640"/>
<feature type="region of interest" description="Disordered" evidence="1">
    <location>
        <begin position="395"/>
        <end position="439"/>
    </location>
</feature>
<keyword evidence="3" id="KW-1185">Reference proteome</keyword>
<feature type="compositionally biased region" description="Polar residues" evidence="1">
    <location>
        <begin position="495"/>
        <end position="504"/>
    </location>
</feature>
<feature type="compositionally biased region" description="Pro residues" evidence="1">
    <location>
        <begin position="177"/>
        <end position="186"/>
    </location>
</feature>
<feature type="region of interest" description="Disordered" evidence="1">
    <location>
        <begin position="598"/>
        <end position="636"/>
    </location>
</feature>
<feature type="region of interest" description="Disordered" evidence="1">
    <location>
        <begin position="461"/>
        <end position="559"/>
    </location>
</feature>
<proteinExistence type="predicted"/>
<organism evidence="2 3">
    <name type="scientific">Vitrella brassicaformis (strain CCMP3155)</name>
    <dbReference type="NCBI Taxonomy" id="1169540"/>
    <lineage>
        <taxon>Eukaryota</taxon>
        <taxon>Sar</taxon>
        <taxon>Alveolata</taxon>
        <taxon>Colpodellida</taxon>
        <taxon>Vitrellaceae</taxon>
        <taxon>Vitrella</taxon>
    </lineage>
</organism>
<accession>A0A0G4GST6</accession>
<dbReference type="InParanoid" id="A0A0G4GST6"/>
<feature type="compositionally biased region" description="Basic and acidic residues" evidence="1">
    <location>
        <begin position="473"/>
        <end position="486"/>
    </location>
</feature>
<dbReference type="AlphaFoldDB" id="A0A0G4GST6"/>
<feature type="compositionally biased region" description="Acidic residues" evidence="1">
    <location>
        <begin position="598"/>
        <end position="608"/>
    </location>
</feature>
<evidence type="ECO:0000313" key="3">
    <source>
        <dbReference type="Proteomes" id="UP000041254"/>
    </source>
</evidence>
<feature type="compositionally biased region" description="Polar residues" evidence="1">
    <location>
        <begin position="412"/>
        <end position="433"/>
    </location>
</feature>
<name>A0A0G4GST6_VITBC</name>
<feature type="compositionally biased region" description="Low complexity" evidence="1">
    <location>
        <begin position="611"/>
        <end position="624"/>
    </location>
</feature>